<protein>
    <submittedName>
        <fullName evidence="1">Uncharacterized protein</fullName>
    </submittedName>
</protein>
<accession>A0AC61L6N0</accession>
<sequence>MMGRRPYRVEVTYPKNRKPQYFLVKDVRVRGKKRKVKKYLGITPPSGEELEKYRTEFAYDIELESALKKAELSSAFYESKYLTREQIKTMEEIRYIYKAFTELLTVNEIDAYELNFDIHYIHGTTSIEGNTLSIKEAHDLLVNGIVPKEKTLREINEIQNFKKVREHRNKYKKKVTINFVKNLHALIMDNIDFESAGVFRRSDDVFIVGCDLRVTPSIVIEYELEKIIEEYYTKLDEGKHPFEEAVLFHYKFEMIHPFTDGNGRVGREIFNYMLNKRGYPKLLFLGKDRSTYIKYLQLGNEGKCDAMIEFFTNLITSQRMDILKENLKKVVIPPQKTGQMRITDFL</sequence>
<reference evidence="1" key="1">
    <citation type="submission" date="2018-01" db="EMBL/GenBank/DDBJ databases">
        <authorList>
            <person name="Krukenberg V."/>
        </authorList>
    </citation>
    <scope>NUCLEOTIDE SEQUENCE</scope>
    <source>
        <strain evidence="1">E20ANME2</strain>
    </source>
</reference>
<name>A0AC61L6N0_9EURY</name>
<dbReference type="Proteomes" id="UP000248329">
    <property type="component" value="Unassembled WGS sequence"/>
</dbReference>
<evidence type="ECO:0000313" key="2">
    <source>
        <dbReference type="Proteomes" id="UP000248329"/>
    </source>
</evidence>
<evidence type="ECO:0000313" key="1">
    <source>
        <dbReference type="EMBL" id="PXF62112.1"/>
    </source>
</evidence>
<comment type="caution">
    <text evidence="1">The sequence shown here is derived from an EMBL/GenBank/DDBJ whole genome shotgun (WGS) entry which is preliminary data.</text>
</comment>
<proteinExistence type="predicted"/>
<gene>
    <name evidence="1" type="ORF">C4B59_00415</name>
</gene>
<organism evidence="1 2">
    <name type="scientific">Candidatus Methanogaster sp</name>
    <dbReference type="NCBI Taxonomy" id="3386292"/>
    <lineage>
        <taxon>Archaea</taxon>
        <taxon>Methanobacteriati</taxon>
        <taxon>Methanobacteriota</taxon>
        <taxon>Stenosarchaea group</taxon>
        <taxon>Methanomicrobia</taxon>
        <taxon>Methanosarcinales</taxon>
        <taxon>ANME-2 cluster</taxon>
        <taxon>Candidatus Methanogasteraceae</taxon>
        <taxon>Candidatus Methanogaster</taxon>
    </lineage>
</organism>
<dbReference type="EMBL" id="PQXF01000001">
    <property type="protein sequence ID" value="PXF62112.1"/>
    <property type="molecule type" value="Genomic_DNA"/>
</dbReference>